<evidence type="ECO:0000313" key="2">
    <source>
        <dbReference type="EMBL" id="TWH17535.1"/>
    </source>
</evidence>
<reference evidence="2 3" key="1">
    <citation type="submission" date="2019-07" db="EMBL/GenBank/DDBJ databases">
        <title>Genome sequencing of lignin-degrading bacterial isolates.</title>
        <authorList>
            <person name="Gladden J."/>
        </authorList>
    </citation>
    <scope>NUCLEOTIDE SEQUENCE [LARGE SCALE GENOMIC DNA]</scope>
    <source>
        <strain evidence="2 3">J45</strain>
    </source>
</reference>
<dbReference type="AlphaFoldDB" id="A0A562E696"/>
<feature type="compositionally biased region" description="Polar residues" evidence="1">
    <location>
        <begin position="7"/>
        <end position="30"/>
    </location>
</feature>
<gene>
    <name evidence="2" type="ORF">L618_000200006160</name>
</gene>
<evidence type="ECO:0000256" key="1">
    <source>
        <dbReference type="SAM" id="MobiDB-lite"/>
    </source>
</evidence>
<organism evidence="2 3">
    <name type="scientific">Rhodococcus rhodochrous J45</name>
    <dbReference type="NCBI Taxonomy" id="935266"/>
    <lineage>
        <taxon>Bacteria</taxon>
        <taxon>Bacillati</taxon>
        <taxon>Actinomycetota</taxon>
        <taxon>Actinomycetes</taxon>
        <taxon>Mycobacteriales</taxon>
        <taxon>Nocardiaceae</taxon>
        <taxon>Rhodococcus</taxon>
    </lineage>
</organism>
<proteinExistence type="predicted"/>
<comment type="caution">
    <text evidence="2">The sequence shown here is derived from an EMBL/GenBank/DDBJ whole genome shotgun (WGS) entry which is preliminary data.</text>
</comment>
<protein>
    <submittedName>
        <fullName evidence="2">Uncharacterized protein</fullName>
    </submittedName>
</protein>
<sequence>MTPYGQAATQYPQPLQMSSCTTTVPNSLRNSDPVGHTSRHAAWVQCLHTSEDINQRKSGFSSSGSSVGVAPTVGIPSDTGGFDSAGRSMKATCRHWLALSE</sequence>
<name>A0A562E696_RHORH</name>
<dbReference type="Proteomes" id="UP000317573">
    <property type="component" value="Unassembled WGS sequence"/>
</dbReference>
<feature type="compositionally biased region" description="Low complexity" evidence="1">
    <location>
        <begin position="58"/>
        <end position="69"/>
    </location>
</feature>
<dbReference type="EMBL" id="VLJT01000017">
    <property type="protein sequence ID" value="TWH17535.1"/>
    <property type="molecule type" value="Genomic_DNA"/>
</dbReference>
<evidence type="ECO:0000313" key="3">
    <source>
        <dbReference type="Proteomes" id="UP000317573"/>
    </source>
</evidence>
<accession>A0A562E696</accession>
<feature type="region of interest" description="Disordered" evidence="1">
    <location>
        <begin position="55"/>
        <end position="84"/>
    </location>
</feature>
<feature type="region of interest" description="Disordered" evidence="1">
    <location>
        <begin position="1"/>
        <end position="36"/>
    </location>
</feature>